<gene>
    <name evidence="16" type="primary">LRTM1</name>
</gene>
<dbReference type="Proteomes" id="UP000286641">
    <property type="component" value="Unplaced"/>
</dbReference>
<dbReference type="PANTHER" id="PTHR45773:SF10">
    <property type="match status" value="1"/>
</dbReference>
<keyword evidence="5" id="KW-0732">Signal</keyword>
<dbReference type="PANTHER" id="PTHR45773">
    <property type="entry name" value="SLIT AND NTRK-LIKE PROTEIN 4-RELATED"/>
    <property type="match status" value="1"/>
</dbReference>
<evidence type="ECO:0000259" key="14">
    <source>
        <dbReference type="SMART" id="SM00082"/>
    </source>
</evidence>
<feature type="domain" description="LRRNT" evidence="13">
    <location>
        <begin position="89"/>
        <end position="123"/>
    </location>
</feature>
<feature type="transmembrane region" description="Helical" evidence="12">
    <location>
        <begin position="67"/>
        <end position="87"/>
    </location>
</feature>
<evidence type="ECO:0000256" key="11">
    <source>
        <dbReference type="SAM" id="MobiDB-lite"/>
    </source>
</evidence>
<dbReference type="GO" id="GO:0007409">
    <property type="term" value="P:axonogenesis"/>
    <property type="evidence" value="ECO:0007669"/>
    <property type="project" value="TreeGrafter"/>
</dbReference>
<organism evidence="15 16">
    <name type="scientific">Callorhinus ursinus</name>
    <name type="common">Northern fur seal</name>
    <dbReference type="NCBI Taxonomy" id="34884"/>
    <lineage>
        <taxon>Eukaryota</taxon>
        <taxon>Metazoa</taxon>
        <taxon>Chordata</taxon>
        <taxon>Craniata</taxon>
        <taxon>Vertebrata</taxon>
        <taxon>Euteleostomi</taxon>
        <taxon>Mammalia</taxon>
        <taxon>Eutheria</taxon>
        <taxon>Laurasiatheria</taxon>
        <taxon>Carnivora</taxon>
        <taxon>Caniformia</taxon>
        <taxon>Pinnipedia</taxon>
        <taxon>Otariidae</taxon>
        <taxon>Callorhinus</taxon>
    </lineage>
</organism>
<evidence type="ECO:0000256" key="7">
    <source>
        <dbReference type="ARBA" id="ARBA00022989"/>
    </source>
</evidence>
<evidence type="ECO:0000256" key="10">
    <source>
        <dbReference type="ARBA" id="ARBA00071618"/>
    </source>
</evidence>
<evidence type="ECO:0000256" key="12">
    <source>
        <dbReference type="SAM" id="Phobius"/>
    </source>
</evidence>
<dbReference type="GO" id="GO:0051965">
    <property type="term" value="P:positive regulation of synapse assembly"/>
    <property type="evidence" value="ECO:0007669"/>
    <property type="project" value="TreeGrafter"/>
</dbReference>
<feature type="region of interest" description="Disordered" evidence="11">
    <location>
        <begin position="307"/>
        <end position="340"/>
    </location>
</feature>
<sequence>MLAEYAFDDQTSALCKPCQPSAGQFVLTLHTLLALLLDPQIEDPRFIKVGYGFHEEACGNSAMKVSFLFLVGELLLLSGVIVLLRLAGGCPEMCRCHSSSHSVDCGRQGLAEVPPDLPPQTLTLHLQDNQIRQLPAFAFRAVPHLRTLNLWNNSLSHLAPGVFHGLQHLQVLNLTQNSLHSLESRLFHSLPQLRELDLSSNNISHLPTFLGRPWENLTVFAVQQNQLQQLDRALLESMPSVRLLFLKDNLWKCNCHLLSLKLWLETFIYKGGVTDGVICASPDTWKGEDLLKIPHELYQPCTFPSPDVGSSRGQQLGSAHRPVPGPPESHSARERDPSECELKPKLRPANLRHAVATIIITGVVCGIVCLMMLVAAIYGCTYAAVTAQHHGGRLARTNEPGKMEGKELCDSSPA</sequence>
<comment type="subcellular location">
    <subcellularLocation>
        <location evidence="1">Membrane</location>
        <topology evidence="1">Single-pass type I membrane protein</topology>
    </subcellularLocation>
</comment>
<keyword evidence="7 12" id="KW-1133">Transmembrane helix</keyword>
<comment type="similarity">
    <text evidence="2">Belongs to the SLITRK family.</text>
</comment>
<feature type="transmembrane region" description="Helical" evidence="12">
    <location>
        <begin position="354"/>
        <end position="378"/>
    </location>
</feature>
<keyword evidence="9" id="KW-0325">Glycoprotein</keyword>
<dbReference type="SMART" id="SM00082">
    <property type="entry name" value="LRRCT"/>
    <property type="match status" value="1"/>
</dbReference>
<keyword evidence="8 12" id="KW-0472">Membrane</keyword>
<dbReference type="AlphaFoldDB" id="A0A3Q7Q3S2"/>
<dbReference type="InterPro" id="IPR032675">
    <property type="entry name" value="LRR_dom_sf"/>
</dbReference>
<dbReference type="FunFam" id="3.80.10.10:FF:000503">
    <property type="entry name" value="Leucine rich repeats and transmembrane domains 1"/>
    <property type="match status" value="1"/>
</dbReference>
<dbReference type="InterPro" id="IPR003591">
    <property type="entry name" value="Leu-rich_rpt_typical-subtyp"/>
</dbReference>
<dbReference type="InterPro" id="IPR000483">
    <property type="entry name" value="Cys-rich_flank_reg_C"/>
</dbReference>
<dbReference type="SMART" id="SM00013">
    <property type="entry name" value="LRRNT"/>
    <property type="match status" value="1"/>
</dbReference>
<evidence type="ECO:0000256" key="4">
    <source>
        <dbReference type="ARBA" id="ARBA00022692"/>
    </source>
</evidence>
<proteinExistence type="inferred from homology"/>
<evidence type="ECO:0000256" key="8">
    <source>
        <dbReference type="ARBA" id="ARBA00023136"/>
    </source>
</evidence>
<dbReference type="SMART" id="SM00369">
    <property type="entry name" value="LRR_TYP"/>
    <property type="match status" value="5"/>
</dbReference>
<dbReference type="InParanoid" id="A0A3Q7Q3S2"/>
<dbReference type="GO" id="GO:0016020">
    <property type="term" value="C:membrane"/>
    <property type="evidence" value="ECO:0007669"/>
    <property type="project" value="UniProtKB-SubCell"/>
</dbReference>
<protein>
    <recommendedName>
        <fullName evidence="10">Leucine-rich repeat and transmembrane domain-containing protein 1</fullName>
    </recommendedName>
</protein>
<dbReference type="RefSeq" id="XP_025740840.1">
    <property type="nucleotide sequence ID" value="XM_025885055.1"/>
</dbReference>
<accession>A0A3Q7Q3S2</accession>
<dbReference type="Pfam" id="PF13855">
    <property type="entry name" value="LRR_8"/>
    <property type="match status" value="1"/>
</dbReference>
<dbReference type="InterPro" id="IPR001611">
    <property type="entry name" value="Leu-rich_rpt"/>
</dbReference>
<reference key="1">
    <citation type="submission" date="2019-01" db="UniProtKB">
        <authorList>
            <consortium name="RefSeq"/>
        </authorList>
    </citation>
    <scope>IDENTIFICATION</scope>
</reference>
<evidence type="ECO:0000256" key="6">
    <source>
        <dbReference type="ARBA" id="ARBA00022737"/>
    </source>
</evidence>
<keyword evidence="6" id="KW-0677">Repeat</keyword>
<evidence type="ECO:0000256" key="5">
    <source>
        <dbReference type="ARBA" id="ARBA00022729"/>
    </source>
</evidence>
<dbReference type="SUPFAM" id="SSF52058">
    <property type="entry name" value="L domain-like"/>
    <property type="match status" value="1"/>
</dbReference>
<evidence type="ECO:0000313" key="15">
    <source>
        <dbReference type="Proteomes" id="UP000286641"/>
    </source>
</evidence>
<dbReference type="InterPro" id="IPR000372">
    <property type="entry name" value="LRRNT"/>
</dbReference>
<keyword evidence="3" id="KW-0433">Leucine-rich repeat</keyword>
<dbReference type="Gene3D" id="3.80.10.10">
    <property type="entry name" value="Ribonuclease Inhibitor"/>
    <property type="match status" value="2"/>
</dbReference>
<evidence type="ECO:0000259" key="13">
    <source>
        <dbReference type="SMART" id="SM00013"/>
    </source>
</evidence>
<evidence type="ECO:0000256" key="3">
    <source>
        <dbReference type="ARBA" id="ARBA00022614"/>
    </source>
</evidence>
<dbReference type="CTD" id="57408"/>
<feature type="compositionally biased region" description="Basic and acidic residues" evidence="11">
    <location>
        <begin position="330"/>
        <end position="340"/>
    </location>
</feature>
<reference evidence="16" key="2">
    <citation type="submission" date="2025-08" db="UniProtKB">
        <authorList>
            <consortium name="RefSeq"/>
        </authorList>
    </citation>
    <scope>IDENTIFICATION</scope>
    <source>
        <tissue evidence="16">Blood</tissue>
    </source>
</reference>
<dbReference type="FunFam" id="3.80.10.10:FF:000382">
    <property type="entry name" value="Leucine rich repeats and transmembrane domains 1"/>
    <property type="match status" value="1"/>
</dbReference>
<feature type="domain" description="LRRCT" evidence="14">
    <location>
        <begin position="249"/>
        <end position="302"/>
    </location>
</feature>
<name>A0A3Q7Q3S2_CALUR</name>
<evidence type="ECO:0000313" key="16">
    <source>
        <dbReference type="RefSeq" id="XP_025740840.1"/>
    </source>
</evidence>
<evidence type="ECO:0000256" key="1">
    <source>
        <dbReference type="ARBA" id="ARBA00004479"/>
    </source>
</evidence>
<feature type="region of interest" description="Disordered" evidence="11">
    <location>
        <begin position="394"/>
        <end position="414"/>
    </location>
</feature>
<keyword evidence="15" id="KW-1185">Reference proteome</keyword>
<feature type="compositionally biased region" description="Basic and acidic residues" evidence="11">
    <location>
        <begin position="399"/>
        <end position="414"/>
    </location>
</feature>
<evidence type="ECO:0000256" key="9">
    <source>
        <dbReference type="ARBA" id="ARBA00023180"/>
    </source>
</evidence>
<dbReference type="PROSITE" id="PS51450">
    <property type="entry name" value="LRR"/>
    <property type="match status" value="1"/>
</dbReference>
<keyword evidence="4 12" id="KW-0812">Transmembrane</keyword>
<evidence type="ECO:0000256" key="2">
    <source>
        <dbReference type="ARBA" id="ARBA00010439"/>
    </source>
</evidence>